<evidence type="ECO:0000256" key="2">
    <source>
        <dbReference type="ARBA" id="ARBA00022679"/>
    </source>
</evidence>
<dbReference type="InterPro" id="IPR029063">
    <property type="entry name" value="SAM-dependent_MTases_sf"/>
</dbReference>
<protein>
    <submittedName>
        <fullName evidence="4">Methyltransferase domain-containing protein</fullName>
    </submittedName>
</protein>
<evidence type="ECO:0000313" key="5">
    <source>
        <dbReference type="Proteomes" id="UP000679629"/>
    </source>
</evidence>
<organism evidence="4 5">
    <name type="scientific">Streptomyces koelreuteriae</name>
    <dbReference type="NCBI Taxonomy" id="2838015"/>
    <lineage>
        <taxon>Bacteria</taxon>
        <taxon>Bacillati</taxon>
        <taxon>Actinomycetota</taxon>
        <taxon>Actinomycetes</taxon>
        <taxon>Kitasatosporales</taxon>
        <taxon>Streptomycetaceae</taxon>
        <taxon>Streptomyces</taxon>
    </lineage>
</organism>
<dbReference type="EMBL" id="CP075896">
    <property type="protein sequence ID" value="QWB23440.1"/>
    <property type="molecule type" value="Genomic_DNA"/>
</dbReference>
<keyword evidence="2" id="KW-0808">Transferase</keyword>
<name>A0ABX8FQJ0_9ACTN</name>
<gene>
    <name evidence="4" type="ORF">KJK29_12950</name>
</gene>
<evidence type="ECO:0000259" key="3">
    <source>
        <dbReference type="Pfam" id="PF13649"/>
    </source>
</evidence>
<dbReference type="Proteomes" id="UP000679629">
    <property type="component" value="Chromosome"/>
</dbReference>
<dbReference type="GO" id="GO:0032259">
    <property type="term" value="P:methylation"/>
    <property type="evidence" value="ECO:0007669"/>
    <property type="project" value="UniProtKB-KW"/>
</dbReference>
<dbReference type="PANTHER" id="PTHR43861">
    <property type="entry name" value="TRANS-ACONITATE 2-METHYLTRANSFERASE-RELATED"/>
    <property type="match status" value="1"/>
</dbReference>
<reference evidence="5" key="1">
    <citation type="submission" date="2021-05" db="EMBL/GenBank/DDBJ databases">
        <title>Direct Submission.</title>
        <authorList>
            <person name="Li K."/>
            <person name="Gao J."/>
        </authorList>
    </citation>
    <scope>NUCLEOTIDE SEQUENCE [LARGE SCALE GENOMIC DNA]</scope>
    <source>
        <strain evidence="5">MG62</strain>
    </source>
</reference>
<dbReference type="PANTHER" id="PTHR43861:SF1">
    <property type="entry name" value="TRANS-ACONITATE 2-METHYLTRANSFERASE"/>
    <property type="match status" value="1"/>
</dbReference>
<dbReference type="Pfam" id="PF13649">
    <property type="entry name" value="Methyltransf_25"/>
    <property type="match status" value="1"/>
</dbReference>
<accession>A0ABX8FQJ0</accession>
<proteinExistence type="predicted"/>
<dbReference type="InterPro" id="IPR041698">
    <property type="entry name" value="Methyltransf_25"/>
</dbReference>
<dbReference type="SUPFAM" id="SSF53335">
    <property type="entry name" value="S-adenosyl-L-methionine-dependent methyltransferases"/>
    <property type="match status" value="1"/>
</dbReference>
<keyword evidence="5" id="KW-1185">Reference proteome</keyword>
<evidence type="ECO:0000256" key="1">
    <source>
        <dbReference type="ARBA" id="ARBA00022603"/>
    </source>
</evidence>
<sequence>MRADSPEFLTATQTSYDAIAEAYAAGLPDSLAGRPLERALLTAFVDLVRAPGTAGAPGAAVRPPVADIGSGPGYVAARLHGLGLPVFGIDVSPRMVALARRAHPGLRFHVGSMTALDLPDETLGGIVALYSIIHVPDDHLPSVFAEFHRVLLPGAPVLLGFQSGAEDGHQRLTERFGSPISLDYYWRTPESVTTALREAGLRVHARVFREPEGEEKLPRAFLLAYRPGSVRE</sequence>
<keyword evidence="1 4" id="KW-0489">Methyltransferase</keyword>
<dbReference type="RefSeq" id="WP_215119097.1">
    <property type="nucleotide sequence ID" value="NZ_CP075896.1"/>
</dbReference>
<dbReference type="Gene3D" id="3.40.50.150">
    <property type="entry name" value="Vaccinia Virus protein VP39"/>
    <property type="match status" value="1"/>
</dbReference>
<dbReference type="GO" id="GO:0008168">
    <property type="term" value="F:methyltransferase activity"/>
    <property type="evidence" value="ECO:0007669"/>
    <property type="project" value="UniProtKB-KW"/>
</dbReference>
<dbReference type="CDD" id="cd02440">
    <property type="entry name" value="AdoMet_MTases"/>
    <property type="match status" value="1"/>
</dbReference>
<feature type="domain" description="Methyltransferase" evidence="3">
    <location>
        <begin position="65"/>
        <end position="154"/>
    </location>
</feature>
<evidence type="ECO:0000313" key="4">
    <source>
        <dbReference type="EMBL" id="QWB23440.1"/>
    </source>
</evidence>